<evidence type="ECO:0000256" key="2">
    <source>
        <dbReference type="ARBA" id="ARBA00004613"/>
    </source>
</evidence>
<dbReference type="GO" id="GO:0016810">
    <property type="term" value="F:hydrolase activity, acting on carbon-nitrogen (but not peptide) bonds"/>
    <property type="evidence" value="ECO:0007669"/>
    <property type="project" value="InterPro"/>
</dbReference>
<evidence type="ECO:0000256" key="1">
    <source>
        <dbReference type="ARBA" id="ARBA00003236"/>
    </source>
</evidence>
<comment type="subcellular location">
    <subcellularLocation>
        <location evidence="2">Secreted</location>
    </subcellularLocation>
</comment>
<dbReference type="Gene3D" id="3.20.20.370">
    <property type="entry name" value="Glycoside hydrolase/deacetylase"/>
    <property type="match status" value="1"/>
</dbReference>
<dbReference type="InParanoid" id="A0A1Y5RKC5"/>
<dbReference type="AlphaFoldDB" id="A0A1Y5RKC5"/>
<dbReference type="InterPro" id="IPR011330">
    <property type="entry name" value="Glyco_hydro/deAcase_b/a-brl"/>
</dbReference>
<dbReference type="GO" id="GO:0005576">
    <property type="term" value="C:extracellular region"/>
    <property type="evidence" value="ECO:0007669"/>
    <property type="project" value="UniProtKB-SubCell"/>
</dbReference>
<keyword evidence="5" id="KW-0732">Signal</keyword>
<dbReference type="InterPro" id="IPR002509">
    <property type="entry name" value="NODB_dom"/>
</dbReference>
<protein>
    <recommendedName>
        <fullName evidence="4">Chitooligosaccharide deacetylase</fullName>
    </recommendedName>
    <alternativeName>
        <fullName evidence="6">Nodulation protein B</fullName>
    </alternativeName>
</protein>
<dbReference type="SUPFAM" id="SSF88713">
    <property type="entry name" value="Glycoside hydrolase/deacetylase"/>
    <property type="match status" value="1"/>
</dbReference>
<evidence type="ECO:0000256" key="6">
    <source>
        <dbReference type="ARBA" id="ARBA00032976"/>
    </source>
</evidence>
<keyword evidence="9" id="KW-1185">Reference proteome</keyword>
<dbReference type="EMBL" id="FWFR01000001">
    <property type="protein sequence ID" value="SLN19562.1"/>
    <property type="molecule type" value="Genomic_DNA"/>
</dbReference>
<evidence type="ECO:0000256" key="4">
    <source>
        <dbReference type="ARBA" id="ARBA00020071"/>
    </source>
</evidence>
<dbReference type="RefSeq" id="WP_085881784.1">
    <property type="nucleotide sequence ID" value="NZ_FWFR01000001.1"/>
</dbReference>
<dbReference type="PANTHER" id="PTHR34216">
    <property type="match status" value="1"/>
</dbReference>
<dbReference type="CDD" id="cd10973">
    <property type="entry name" value="CE4_DAC_u4_5s"/>
    <property type="match status" value="1"/>
</dbReference>
<comment type="function">
    <text evidence="1">Is involved in generating a small heat-stable compound (Nod), an acylated oligomer of N-acetylglucosamine, that stimulates mitosis in various plant protoplasts.</text>
</comment>
<organism evidence="8 9">
    <name type="scientific">Oceanibacterium hippocampi</name>
    <dbReference type="NCBI Taxonomy" id="745714"/>
    <lineage>
        <taxon>Bacteria</taxon>
        <taxon>Pseudomonadati</taxon>
        <taxon>Pseudomonadota</taxon>
        <taxon>Alphaproteobacteria</taxon>
        <taxon>Sneathiellales</taxon>
        <taxon>Sneathiellaceae</taxon>
        <taxon>Oceanibacterium</taxon>
    </lineage>
</organism>
<dbReference type="Pfam" id="PF01522">
    <property type="entry name" value="Polysacc_deac_1"/>
    <property type="match status" value="1"/>
</dbReference>
<evidence type="ECO:0000313" key="8">
    <source>
        <dbReference type="EMBL" id="SLN19562.1"/>
    </source>
</evidence>
<name>A0A1Y5RKC5_9PROT</name>
<accession>A0A1Y5RKC5</accession>
<feature type="domain" description="NodB homology" evidence="7">
    <location>
        <begin position="105"/>
        <end position="360"/>
    </location>
</feature>
<dbReference type="InterPro" id="IPR051398">
    <property type="entry name" value="Polysacch_Deacetylase"/>
</dbReference>
<reference evidence="8 9" key="1">
    <citation type="submission" date="2017-03" db="EMBL/GenBank/DDBJ databases">
        <authorList>
            <person name="Afonso C.L."/>
            <person name="Miller P.J."/>
            <person name="Scott M.A."/>
            <person name="Spackman E."/>
            <person name="Goraichik I."/>
            <person name="Dimitrov K.M."/>
            <person name="Suarez D.L."/>
            <person name="Swayne D.E."/>
        </authorList>
    </citation>
    <scope>NUCLEOTIDE SEQUENCE [LARGE SCALE GENOMIC DNA]</scope>
    <source>
        <strain evidence="8 9">CECT 7691</strain>
    </source>
</reference>
<evidence type="ECO:0000256" key="5">
    <source>
        <dbReference type="ARBA" id="ARBA00022729"/>
    </source>
</evidence>
<gene>
    <name evidence="8" type="ORF">OCH7691_00446</name>
</gene>
<evidence type="ECO:0000259" key="7">
    <source>
        <dbReference type="PROSITE" id="PS51677"/>
    </source>
</evidence>
<evidence type="ECO:0000313" key="9">
    <source>
        <dbReference type="Proteomes" id="UP000193200"/>
    </source>
</evidence>
<dbReference type="PROSITE" id="PS51677">
    <property type="entry name" value="NODB"/>
    <property type="match status" value="1"/>
</dbReference>
<dbReference type="Proteomes" id="UP000193200">
    <property type="component" value="Unassembled WGS sequence"/>
</dbReference>
<dbReference type="PANTHER" id="PTHR34216:SF3">
    <property type="entry name" value="POLY-BETA-1,6-N-ACETYL-D-GLUCOSAMINE N-DEACETYLASE"/>
    <property type="match status" value="1"/>
</dbReference>
<dbReference type="GO" id="GO:0005975">
    <property type="term" value="P:carbohydrate metabolic process"/>
    <property type="evidence" value="ECO:0007669"/>
    <property type="project" value="InterPro"/>
</dbReference>
<comment type="similarity">
    <text evidence="3">Belongs to the polysaccharide deacetylase family.</text>
</comment>
<sequence>MTRRFNPEPGRNARTRRERRRRIHTGLIALLSLALLVAADAGARAADWATVVMYHRFGEDSAPSTNIRLDQFDVHLAELASGAYTPMAVDAILARLAAGEALPDRTVAITVDDAFLSVYTEAWPRLKAAGIPFTLFVATEPIDQGLAGYMTWDQIRELAADGVTIGSQTAAHPHMPAMSAERNREELARSNARFEAELGSRPTLFAYPYGEYGNAVREIVAEAGFAAAFGQHSGVMHGGMDAYSLPRFAMNEKYGSIGRFRLAVNAMPLRVRDLTPADTVLRQNPPLFGFTIDDEIDNLDQLACFASNQSGPATIERLGQTRFEVRLDGPFAAGRGRVNCTLPGPDRRWRWYGIQFFIPG</sequence>
<proteinExistence type="inferred from homology"/>
<evidence type="ECO:0000256" key="3">
    <source>
        <dbReference type="ARBA" id="ARBA00010973"/>
    </source>
</evidence>
<dbReference type="OrthoDB" id="9782872at2"/>